<gene>
    <name evidence="1" type="ORF">EDEG_00161</name>
</gene>
<evidence type="ECO:0000313" key="1">
    <source>
        <dbReference type="EMBL" id="EJW03782.1"/>
    </source>
</evidence>
<sequence length="113" mass="14013">MYYKKSLYRNYIYIRMLKMGYCKDLFLFKFTLKRRIFINNGKIGYFRFLIFNFIKYQLESDFVKETGKTESSMMSVIKLSVFSYRNNKNDIYPYYSVKANYKCDLEKKIWEQF</sequence>
<dbReference type="EMBL" id="AFBI03000002">
    <property type="protein sequence ID" value="EJW03782.1"/>
    <property type="molecule type" value="Genomic_DNA"/>
</dbReference>
<dbReference type="AlphaFoldDB" id="J9DR19"/>
<dbReference type="HOGENOM" id="CLU_2133472_0_0_1"/>
<dbReference type="Proteomes" id="UP000003163">
    <property type="component" value="Unassembled WGS sequence"/>
</dbReference>
<keyword evidence="2" id="KW-1185">Reference proteome</keyword>
<reference evidence="1 2" key="1">
    <citation type="submission" date="2011-08" db="EMBL/GenBank/DDBJ databases">
        <authorList>
            <person name="Liu Z.J."/>
            <person name="Shi F.L."/>
            <person name="Lu J.Q."/>
            <person name="Li M."/>
            <person name="Wang Z.L."/>
        </authorList>
    </citation>
    <scope>NUCLEOTIDE SEQUENCE [LARGE SCALE GENOMIC DNA]</scope>
    <source>
        <strain evidence="1 2">USNM 41457</strain>
    </source>
</reference>
<reference evidence="2" key="2">
    <citation type="submission" date="2015-07" db="EMBL/GenBank/DDBJ databases">
        <title>Contrasting host-pathogen interactions and genome evolution in two generalist and specialist microsporidian pathogens of mosquitoes.</title>
        <authorList>
            <consortium name="The Broad Institute Genomics Platform"/>
            <consortium name="The Broad Institute Genome Sequencing Center for Infectious Disease"/>
            <person name="Cuomo C.A."/>
            <person name="Sanscrainte N.D."/>
            <person name="Goldberg J.M."/>
            <person name="Heiman D."/>
            <person name="Young S."/>
            <person name="Zeng Q."/>
            <person name="Becnel J.J."/>
            <person name="Birren B.W."/>
        </authorList>
    </citation>
    <scope>NUCLEOTIDE SEQUENCE [LARGE SCALE GENOMIC DNA]</scope>
    <source>
        <strain evidence="2">USNM 41457</strain>
    </source>
</reference>
<name>J9DR19_EDHAE</name>
<proteinExistence type="predicted"/>
<organism evidence="1 2">
    <name type="scientific">Edhazardia aedis (strain USNM 41457)</name>
    <name type="common">Microsporidian parasite</name>
    <dbReference type="NCBI Taxonomy" id="1003232"/>
    <lineage>
        <taxon>Eukaryota</taxon>
        <taxon>Fungi</taxon>
        <taxon>Fungi incertae sedis</taxon>
        <taxon>Microsporidia</taxon>
        <taxon>Edhazardia</taxon>
    </lineage>
</organism>
<accession>J9DR19</accession>
<comment type="caution">
    <text evidence="1">The sequence shown here is derived from an EMBL/GenBank/DDBJ whole genome shotgun (WGS) entry which is preliminary data.</text>
</comment>
<evidence type="ECO:0000313" key="2">
    <source>
        <dbReference type="Proteomes" id="UP000003163"/>
    </source>
</evidence>
<dbReference type="VEuPathDB" id="MicrosporidiaDB:EDEG_00161"/>
<protein>
    <submittedName>
        <fullName evidence="1">Uncharacterized protein</fullName>
    </submittedName>
</protein>
<dbReference type="InParanoid" id="J9DR19"/>